<proteinExistence type="predicted"/>
<dbReference type="RefSeq" id="WP_271088222.1">
    <property type="nucleotide sequence ID" value="NZ_JAPJZH010000002.1"/>
</dbReference>
<dbReference type="EMBL" id="JAPJZH010000002">
    <property type="protein sequence ID" value="MDA4844693.1"/>
    <property type="molecule type" value="Genomic_DNA"/>
</dbReference>
<comment type="caution">
    <text evidence="1">The sequence shown here is derived from an EMBL/GenBank/DDBJ whole genome shotgun (WGS) entry which is preliminary data.</text>
</comment>
<keyword evidence="2" id="KW-1185">Reference proteome</keyword>
<organism evidence="1 2">
    <name type="scientific">Hoeflea poritis</name>
    <dbReference type="NCBI Taxonomy" id="2993659"/>
    <lineage>
        <taxon>Bacteria</taxon>
        <taxon>Pseudomonadati</taxon>
        <taxon>Pseudomonadota</taxon>
        <taxon>Alphaproteobacteria</taxon>
        <taxon>Hyphomicrobiales</taxon>
        <taxon>Rhizobiaceae</taxon>
        <taxon>Hoeflea</taxon>
    </lineage>
</organism>
<evidence type="ECO:0000313" key="2">
    <source>
        <dbReference type="Proteomes" id="UP001148313"/>
    </source>
</evidence>
<protein>
    <submittedName>
        <fullName evidence="1">4Fe-4S dicluster domain-containing protein</fullName>
    </submittedName>
</protein>
<dbReference type="Proteomes" id="UP001148313">
    <property type="component" value="Unassembled WGS sequence"/>
</dbReference>
<evidence type="ECO:0000313" key="1">
    <source>
        <dbReference type="EMBL" id="MDA4844693.1"/>
    </source>
</evidence>
<accession>A0ABT4VJ24</accession>
<sequence length="228" mass="25125">MTGVDDVYGRLDAALKGHGLMARGGLHMTEDADLAVREYGYRSIVLAGHAGSSFWRQFEPFRKAHDGAHPLDAWSRSIGEEIESEFGCKALYPFDKPWWPFQSWIKRTEGLKPSPLGILIHPEFGLWHGYRAAFGFKEALALPAPVALDHACDTCQDKPCVSDCPVGAVAEDAFDIPACRSHLASDRGRSGCMVSGCFARNACPVGPKYRYTQAQLRFHMDALEPVPT</sequence>
<name>A0ABT4VJ24_9HYPH</name>
<reference evidence="1" key="1">
    <citation type="submission" date="2022-11" db="EMBL/GenBank/DDBJ databases">
        <title>Hoeflea poritis sp. nov., isolated from scleractinian coral Porites lutea.</title>
        <authorList>
            <person name="Zhang G."/>
            <person name="Wei Q."/>
            <person name="Cai L."/>
        </authorList>
    </citation>
    <scope>NUCLEOTIDE SEQUENCE</scope>
    <source>
        <strain evidence="1">E7-10</strain>
    </source>
</reference>
<gene>
    <name evidence="1" type="ORF">OOZ53_04990</name>
</gene>